<evidence type="ECO:0000313" key="3">
    <source>
        <dbReference type="Proteomes" id="UP000291343"/>
    </source>
</evidence>
<feature type="compositionally biased region" description="Basic and acidic residues" evidence="1">
    <location>
        <begin position="316"/>
        <end position="329"/>
    </location>
</feature>
<reference evidence="2 3" key="1">
    <citation type="journal article" date="2017" name="Gigascience">
        <title>Genome sequence of the small brown planthopper, Laodelphax striatellus.</title>
        <authorList>
            <person name="Zhu J."/>
            <person name="Jiang F."/>
            <person name="Wang X."/>
            <person name="Yang P."/>
            <person name="Bao Y."/>
            <person name="Zhao W."/>
            <person name="Wang W."/>
            <person name="Lu H."/>
            <person name="Wang Q."/>
            <person name="Cui N."/>
            <person name="Li J."/>
            <person name="Chen X."/>
            <person name="Luo L."/>
            <person name="Yu J."/>
            <person name="Kang L."/>
            <person name="Cui F."/>
        </authorList>
    </citation>
    <scope>NUCLEOTIDE SEQUENCE [LARGE SCALE GENOMIC DNA]</scope>
    <source>
        <strain evidence="2">Lst14</strain>
    </source>
</reference>
<dbReference type="Proteomes" id="UP000291343">
    <property type="component" value="Unassembled WGS sequence"/>
</dbReference>
<protein>
    <submittedName>
        <fullName evidence="2">Uncharacterized protein</fullName>
    </submittedName>
</protein>
<feature type="region of interest" description="Disordered" evidence="1">
    <location>
        <begin position="437"/>
        <end position="466"/>
    </location>
</feature>
<keyword evidence="3" id="KW-1185">Reference proteome</keyword>
<feature type="compositionally biased region" description="Basic and acidic residues" evidence="1">
    <location>
        <begin position="498"/>
        <end position="516"/>
    </location>
</feature>
<dbReference type="EMBL" id="QKKF02013261">
    <property type="protein sequence ID" value="RZF43114.1"/>
    <property type="molecule type" value="Genomic_DNA"/>
</dbReference>
<feature type="compositionally biased region" description="Basic residues" evidence="1">
    <location>
        <begin position="405"/>
        <end position="417"/>
    </location>
</feature>
<feature type="compositionally biased region" description="Basic and acidic residues" evidence="1">
    <location>
        <begin position="56"/>
        <end position="77"/>
    </location>
</feature>
<dbReference type="InParanoid" id="A0A482XBB6"/>
<feature type="compositionally biased region" description="Polar residues" evidence="1">
    <location>
        <begin position="619"/>
        <end position="629"/>
    </location>
</feature>
<feature type="compositionally biased region" description="Basic and acidic residues" evidence="1">
    <location>
        <begin position="600"/>
        <end position="612"/>
    </location>
</feature>
<feature type="compositionally biased region" description="Basic and acidic residues" evidence="1">
    <location>
        <begin position="540"/>
        <end position="552"/>
    </location>
</feature>
<feature type="compositionally biased region" description="Basic and acidic residues" evidence="1">
    <location>
        <begin position="1"/>
        <end position="11"/>
    </location>
</feature>
<dbReference type="OrthoDB" id="10672522at2759"/>
<feature type="region of interest" description="Disordered" evidence="1">
    <location>
        <begin position="1"/>
        <end position="77"/>
    </location>
</feature>
<feature type="compositionally biased region" description="Basic and acidic residues" evidence="1">
    <location>
        <begin position="567"/>
        <end position="591"/>
    </location>
</feature>
<feature type="compositionally biased region" description="Low complexity" evidence="1">
    <location>
        <begin position="455"/>
        <end position="466"/>
    </location>
</feature>
<sequence>MSKNYAEKEFMEPTPVQKEQPQKLPRHQKPSTSLHSYHDENSRKVTGNLNRSGGKVSDKGDSRISKSITEKRVAESESFKHNEFDKHMKRNDRKKAISLVFGDSSNMDIITIKGPSIAIRPCTSVESIKSFNSIGECRGCAVGRLFPIGLPKLPIKHTERKENNKDEEIENFIKENFSILKVDKGPERVRLLRNGEIKKKNTVSNGSLLVDKSDKQLENILPPRRNNSHVKFSNERIFVDPVVKFNSEKEDNDHKRKKVEEKERRNVARITNEKKNRKNRKSRKDAEGNDYQRKKNKKEISISEKRSKSLTTSEKQSVRDRDNKKEWNHSNRRSRSKECKESKDEHFLRRRNRLNGGRSSSGRRTRKDESLGNNKRDRSSVRNIMKKESLSSIKQETKSKDVGKNRSKRITPRRSKERRNNLYSYLTLGFFRRKTENKDVRRKSSNYRGKKESGSRVSRSTRSSISSLGVHSLKNDEEISELKMNVISTKNSREMINRGINEKREFKSDEKRRNENELGNLRSNSESKLVRTSEMSNQHASDKTRESNEHFKFLKRILGRERRKSTTKVEKQKNGYKMDKSKKKSSIDEKRSKQRVKNIGKAEENTAKDTGKIKKKASSVMSTKSGESQNNMRKVSFFIANSLFKNVVSTPNWYMPGRNL</sequence>
<evidence type="ECO:0000313" key="2">
    <source>
        <dbReference type="EMBL" id="RZF43114.1"/>
    </source>
</evidence>
<proteinExistence type="predicted"/>
<feature type="compositionally biased region" description="Basic residues" evidence="1">
    <location>
        <begin position="553"/>
        <end position="566"/>
    </location>
</feature>
<dbReference type="AlphaFoldDB" id="A0A482XBB6"/>
<feature type="compositionally biased region" description="Basic and acidic residues" evidence="1">
    <location>
        <begin position="366"/>
        <end position="404"/>
    </location>
</feature>
<organism evidence="2 3">
    <name type="scientific">Laodelphax striatellus</name>
    <name type="common">Small brown planthopper</name>
    <name type="synonym">Delphax striatella</name>
    <dbReference type="NCBI Taxonomy" id="195883"/>
    <lineage>
        <taxon>Eukaryota</taxon>
        <taxon>Metazoa</taxon>
        <taxon>Ecdysozoa</taxon>
        <taxon>Arthropoda</taxon>
        <taxon>Hexapoda</taxon>
        <taxon>Insecta</taxon>
        <taxon>Pterygota</taxon>
        <taxon>Neoptera</taxon>
        <taxon>Paraneoptera</taxon>
        <taxon>Hemiptera</taxon>
        <taxon>Auchenorrhyncha</taxon>
        <taxon>Fulgoroidea</taxon>
        <taxon>Delphacidae</taxon>
        <taxon>Criomorphinae</taxon>
        <taxon>Laodelphax</taxon>
    </lineage>
</organism>
<feature type="compositionally biased region" description="Basic and acidic residues" evidence="1">
    <location>
        <begin position="284"/>
        <end position="307"/>
    </location>
</feature>
<feature type="compositionally biased region" description="Basic and acidic residues" evidence="1">
    <location>
        <begin position="336"/>
        <end position="347"/>
    </location>
</feature>
<feature type="region of interest" description="Disordered" evidence="1">
    <location>
        <begin position="269"/>
        <end position="421"/>
    </location>
</feature>
<accession>A0A482XBB6</accession>
<name>A0A482XBB6_LAOST</name>
<feature type="region of interest" description="Disordered" evidence="1">
    <location>
        <begin position="498"/>
        <end position="629"/>
    </location>
</feature>
<gene>
    <name evidence="2" type="ORF">LSTR_LSTR001292</name>
</gene>
<evidence type="ECO:0000256" key="1">
    <source>
        <dbReference type="SAM" id="MobiDB-lite"/>
    </source>
</evidence>
<comment type="caution">
    <text evidence="2">The sequence shown here is derived from an EMBL/GenBank/DDBJ whole genome shotgun (WGS) entry which is preliminary data.</text>
</comment>